<comment type="caution">
    <text evidence="1">The sequence shown here is derived from an EMBL/GenBank/DDBJ whole genome shotgun (WGS) entry which is preliminary data.</text>
</comment>
<accession>A0A1D2QMX1</accession>
<dbReference type="EMBL" id="MDLC01000047">
    <property type="protein sequence ID" value="ODS22905.1"/>
    <property type="molecule type" value="Genomic_DNA"/>
</dbReference>
<dbReference type="Proteomes" id="UP000242502">
    <property type="component" value="Unassembled WGS sequence"/>
</dbReference>
<gene>
    <name evidence="1" type="ORF">AB835_11680</name>
</gene>
<dbReference type="AlphaFoldDB" id="A0A1D2QMX1"/>
<proteinExistence type="predicted"/>
<evidence type="ECO:0000313" key="2">
    <source>
        <dbReference type="Proteomes" id="UP000242502"/>
    </source>
</evidence>
<dbReference type="STRING" id="62101.AB835_11680"/>
<name>A0A1D2QMX1_9GAMM</name>
<reference evidence="1 2" key="1">
    <citation type="journal article" date="2016" name="Appl. Environ. Microbiol.">
        <title>Lack of Overt Genome Reduction in the Bryostatin-Producing Bryozoan Symbiont "Candidatus Endobugula sertula".</title>
        <authorList>
            <person name="Miller I.J."/>
            <person name="Vanee N."/>
            <person name="Fong S.S."/>
            <person name="Lim-Fong G.E."/>
            <person name="Kwan J.C."/>
        </authorList>
    </citation>
    <scope>NUCLEOTIDE SEQUENCE [LARGE SCALE GENOMIC DNA]</scope>
    <source>
        <strain evidence="1">AB1-4</strain>
    </source>
</reference>
<evidence type="ECO:0000313" key="1">
    <source>
        <dbReference type="EMBL" id="ODS22905.1"/>
    </source>
</evidence>
<protein>
    <submittedName>
        <fullName evidence="1">Uncharacterized protein</fullName>
    </submittedName>
</protein>
<organism evidence="1 2">
    <name type="scientific">Candidatus Endobugula sertula</name>
    <name type="common">Bugula neritina bacterial symbiont</name>
    <dbReference type="NCBI Taxonomy" id="62101"/>
    <lineage>
        <taxon>Bacteria</taxon>
        <taxon>Pseudomonadati</taxon>
        <taxon>Pseudomonadota</taxon>
        <taxon>Gammaproteobacteria</taxon>
        <taxon>Cellvibrionales</taxon>
        <taxon>Cellvibrionaceae</taxon>
        <taxon>Candidatus Endobugula</taxon>
    </lineage>
</organism>
<sequence length="112" mass="12629">MEFGITIVTKDMGRKLPRHEAAVNLTQFLFTVLPHQTFGSDNVSPVPADIDLRNLFNVQVDKSKKVAFWGAAFEQQITIPVPIEPSPIPQQLFWAENIDNDTSTNDYQELEG</sequence>